<dbReference type="GO" id="GO:0007040">
    <property type="term" value="P:lysosome organization"/>
    <property type="evidence" value="ECO:0007669"/>
    <property type="project" value="InterPro"/>
</dbReference>
<evidence type="ECO:0000256" key="2">
    <source>
        <dbReference type="ARBA" id="ARBA00004577"/>
    </source>
</evidence>
<organism evidence="12 13">
    <name type="scientific">Pseudolycoriella hygida</name>
    <dbReference type="NCBI Taxonomy" id="35572"/>
    <lineage>
        <taxon>Eukaryota</taxon>
        <taxon>Metazoa</taxon>
        <taxon>Ecdysozoa</taxon>
        <taxon>Arthropoda</taxon>
        <taxon>Hexapoda</taxon>
        <taxon>Insecta</taxon>
        <taxon>Pterygota</taxon>
        <taxon>Neoptera</taxon>
        <taxon>Endopterygota</taxon>
        <taxon>Diptera</taxon>
        <taxon>Nematocera</taxon>
        <taxon>Sciaroidea</taxon>
        <taxon>Sciaridae</taxon>
        <taxon>Pseudolycoriella</taxon>
    </lineage>
</organism>
<dbReference type="GO" id="GO:0045121">
    <property type="term" value="C:membrane raft"/>
    <property type="evidence" value="ECO:0007669"/>
    <property type="project" value="InterPro"/>
</dbReference>
<proteinExistence type="inferred from homology"/>
<evidence type="ECO:0000256" key="9">
    <source>
        <dbReference type="ARBA" id="ARBA00023228"/>
    </source>
</evidence>
<evidence type="ECO:0000313" key="13">
    <source>
        <dbReference type="Proteomes" id="UP001151699"/>
    </source>
</evidence>
<comment type="subcellular location">
    <subcellularLocation>
        <location evidence="2">Late endosome membrane</location>
        <topology evidence="2">Lipid-anchor</topology>
        <orientation evidence="2">Cytoplasmic side</orientation>
    </subcellularLocation>
    <subcellularLocation>
        <location evidence="1">Lysosome membrane</location>
        <topology evidence="1">Lipid-anchor</topology>
        <orientation evidence="1">Cytoplasmic side</orientation>
    </subcellularLocation>
</comment>
<reference evidence="12" key="1">
    <citation type="submission" date="2022-07" db="EMBL/GenBank/DDBJ databases">
        <authorList>
            <person name="Trinca V."/>
            <person name="Uliana J.V.C."/>
            <person name="Torres T.T."/>
            <person name="Ward R.J."/>
            <person name="Monesi N."/>
        </authorList>
    </citation>
    <scope>NUCLEOTIDE SEQUENCE</scope>
    <source>
        <strain evidence="12">HSMRA1968</strain>
        <tissue evidence="12">Whole embryos</tissue>
    </source>
</reference>
<sequence length="160" mass="17494">MEIVRSAISCLTNCFACKEDVISQGEPHERTHLLADPVSNNSLAIRQTTSDDLLSEYPSSLPGKDVQTALNRIVQDNATNIIDVAAMDSHNLQPQELNNRIKIYSQKLAQQWSSINDSSNLPSGLLKDVPNPEVLLSSTPVAAVDLNMVSFCDDEKNGTK</sequence>
<evidence type="ECO:0000256" key="10">
    <source>
        <dbReference type="ARBA" id="ARBA00023288"/>
    </source>
</evidence>
<keyword evidence="8" id="KW-0564">Palmitate</keyword>
<evidence type="ECO:0000256" key="7">
    <source>
        <dbReference type="ARBA" id="ARBA00023136"/>
    </source>
</evidence>
<dbReference type="AlphaFoldDB" id="A0A9Q0NFY7"/>
<keyword evidence="5" id="KW-0519">Myristate</keyword>
<dbReference type="SMART" id="SM01262">
    <property type="entry name" value="LAMTOR"/>
    <property type="match status" value="1"/>
</dbReference>
<keyword evidence="10" id="KW-0449">Lipoprotein</keyword>
<dbReference type="PANTHER" id="PTHR13401:SF2">
    <property type="entry name" value="RAGULATOR COMPLEX PROTEIN LAMTOR1"/>
    <property type="match status" value="1"/>
</dbReference>
<dbReference type="GO" id="GO:0005085">
    <property type="term" value="F:guanyl-nucleotide exchange factor activity"/>
    <property type="evidence" value="ECO:0007669"/>
    <property type="project" value="TreeGrafter"/>
</dbReference>
<evidence type="ECO:0000256" key="11">
    <source>
        <dbReference type="ARBA" id="ARBA00032695"/>
    </source>
</evidence>
<evidence type="ECO:0000256" key="3">
    <source>
        <dbReference type="ARBA" id="ARBA00010861"/>
    </source>
</evidence>
<dbReference type="Proteomes" id="UP001151699">
    <property type="component" value="Chromosome A"/>
</dbReference>
<keyword evidence="13" id="KW-1185">Reference proteome</keyword>
<dbReference type="GO" id="GO:0071986">
    <property type="term" value="C:Ragulator complex"/>
    <property type="evidence" value="ECO:0007669"/>
    <property type="project" value="InterPro"/>
</dbReference>
<dbReference type="OrthoDB" id="5562028at2759"/>
<keyword evidence="6" id="KW-0967">Endosome</keyword>
<accession>A0A9Q0NFY7</accession>
<dbReference type="GO" id="GO:0032008">
    <property type="term" value="P:positive regulation of TOR signaling"/>
    <property type="evidence" value="ECO:0007669"/>
    <property type="project" value="InterPro"/>
</dbReference>
<dbReference type="GO" id="GO:0060090">
    <property type="term" value="F:molecular adaptor activity"/>
    <property type="evidence" value="ECO:0007669"/>
    <property type="project" value="TreeGrafter"/>
</dbReference>
<dbReference type="InterPro" id="IPR028209">
    <property type="entry name" value="LAMTOR1/MEH1"/>
</dbReference>
<protein>
    <recommendedName>
        <fullName evidence="4">Ragulator complex protein LAMTOR1</fullName>
    </recommendedName>
    <alternativeName>
        <fullName evidence="11">Late endosomal/lysosomal adaptor and MAPK and MTOR activator 1</fullName>
    </alternativeName>
</protein>
<keyword evidence="7" id="KW-0472">Membrane</keyword>
<evidence type="ECO:0000256" key="4">
    <source>
        <dbReference type="ARBA" id="ARBA00016099"/>
    </source>
</evidence>
<evidence type="ECO:0000313" key="12">
    <source>
        <dbReference type="EMBL" id="KAJ6649485.1"/>
    </source>
</evidence>
<evidence type="ECO:0000256" key="5">
    <source>
        <dbReference type="ARBA" id="ARBA00022707"/>
    </source>
</evidence>
<dbReference type="GO" id="GO:0001919">
    <property type="term" value="P:regulation of receptor recycling"/>
    <property type="evidence" value="ECO:0007669"/>
    <property type="project" value="InterPro"/>
</dbReference>
<keyword evidence="9" id="KW-0458">Lysosome</keyword>
<dbReference type="GO" id="GO:0016197">
    <property type="term" value="P:endosomal transport"/>
    <property type="evidence" value="ECO:0007669"/>
    <property type="project" value="InterPro"/>
</dbReference>
<evidence type="ECO:0000256" key="1">
    <source>
        <dbReference type="ARBA" id="ARBA00004122"/>
    </source>
</evidence>
<comment type="similarity">
    <text evidence="3">Belongs to the LAMTOR1 family.</text>
</comment>
<dbReference type="Pfam" id="PF15454">
    <property type="entry name" value="LAMTOR"/>
    <property type="match status" value="1"/>
</dbReference>
<dbReference type="EMBL" id="WJQU01000001">
    <property type="protein sequence ID" value="KAJ6649485.1"/>
    <property type="molecule type" value="Genomic_DNA"/>
</dbReference>
<dbReference type="PANTHER" id="PTHR13401">
    <property type="entry name" value="RAGULATOR COMPLEX PROTEIN LAMTOR1"/>
    <property type="match status" value="1"/>
</dbReference>
<dbReference type="GO" id="GO:0042632">
    <property type="term" value="P:cholesterol homeostasis"/>
    <property type="evidence" value="ECO:0007669"/>
    <property type="project" value="InterPro"/>
</dbReference>
<dbReference type="GO" id="GO:0071230">
    <property type="term" value="P:cellular response to amino acid stimulus"/>
    <property type="evidence" value="ECO:0007669"/>
    <property type="project" value="InterPro"/>
</dbReference>
<comment type="caution">
    <text evidence="12">The sequence shown here is derived from an EMBL/GenBank/DDBJ whole genome shotgun (WGS) entry which is preliminary data.</text>
</comment>
<evidence type="ECO:0000256" key="8">
    <source>
        <dbReference type="ARBA" id="ARBA00023139"/>
    </source>
</evidence>
<evidence type="ECO:0000256" key="6">
    <source>
        <dbReference type="ARBA" id="ARBA00022753"/>
    </source>
</evidence>
<dbReference type="GO" id="GO:0005765">
    <property type="term" value="C:lysosomal membrane"/>
    <property type="evidence" value="ECO:0007669"/>
    <property type="project" value="UniProtKB-SubCell"/>
</dbReference>
<dbReference type="GO" id="GO:0031902">
    <property type="term" value="C:late endosome membrane"/>
    <property type="evidence" value="ECO:0007669"/>
    <property type="project" value="UniProtKB-SubCell"/>
</dbReference>
<gene>
    <name evidence="12" type="primary">lamtor1</name>
    <name evidence="12" type="ORF">Bhyg_04721</name>
</gene>
<dbReference type="GO" id="GO:0043410">
    <property type="term" value="P:positive regulation of MAPK cascade"/>
    <property type="evidence" value="ECO:0007669"/>
    <property type="project" value="InterPro"/>
</dbReference>
<name>A0A9Q0NFY7_9DIPT</name>